<proteinExistence type="predicted"/>
<comment type="caution">
    <text evidence="3">The sequence shown here is derived from an EMBL/GenBank/DDBJ whole genome shotgun (WGS) entry which is preliminary data.</text>
</comment>
<feature type="region of interest" description="Disordered" evidence="2">
    <location>
        <begin position="1"/>
        <end position="27"/>
    </location>
</feature>
<feature type="compositionally biased region" description="Basic and acidic residues" evidence="2">
    <location>
        <begin position="235"/>
        <end position="245"/>
    </location>
</feature>
<dbReference type="EMBL" id="CAJNOW010012243">
    <property type="protein sequence ID" value="CAF1607899.1"/>
    <property type="molecule type" value="Genomic_DNA"/>
</dbReference>
<organism evidence="3 4">
    <name type="scientific">Rotaria magnacalcarata</name>
    <dbReference type="NCBI Taxonomy" id="392030"/>
    <lineage>
        <taxon>Eukaryota</taxon>
        <taxon>Metazoa</taxon>
        <taxon>Spiralia</taxon>
        <taxon>Gnathifera</taxon>
        <taxon>Rotifera</taxon>
        <taxon>Eurotatoria</taxon>
        <taxon>Bdelloidea</taxon>
        <taxon>Philodinida</taxon>
        <taxon>Philodinidae</taxon>
        <taxon>Rotaria</taxon>
    </lineage>
</organism>
<dbReference type="AlphaFoldDB" id="A0A816BGF4"/>
<evidence type="ECO:0000256" key="1">
    <source>
        <dbReference type="SAM" id="Coils"/>
    </source>
</evidence>
<evidence type="ECO:0000313" key="3">
    <source>
        <dbReference type="EMBL" id="CAF1607899.1"/>
    </source>
</evidence>
<accession>A0A816BGF4</accession>
<evidence type="ECO:0008006" key="5">
    <source>
        <dbReference type="Google" id="ProtNLM"/>
    </source>
</evidence>
<protein>
    <recommendedName>
        <fullName evidence="5">BEN domain-containing protein</fullName>
    </recommendedName>
</protein>
<keyword evidence="1" id="KW-0175">Coiled coil</keyword>
<dbReference type="Proteomes" id="UP000663834">
    <property type="component" value="Unassembled WGS sequence"/>
</dbReference>
<feature type="compositionally biased region" description="Polar residues" evidence="2">
    <location>
        <begin position="8"/>
        <end position="17"/>
    </location>
</feature>
<feature type="compositionally biased region" description="Low complexity" evidence="2">
    <location>
        <begin position="446"/>
        <end position="455"/>
    </location>
</feature>
<gene>
    <name evidence="3" type="ORF">KQP761_LOCUS23022</name>
</gene>
<feature type="compositionally biased region" description="Polar residues" evidence="2">
    <location>
        <begin position="462"/>
        <end position="485"/>
    </location>
</feature>
<feature type="region of interest" description="Disordered" evidence="2">
    <location>
        <begin position="233"/>
        <end position="282"/>
    </location>
</feature>
<feature type="coiled-coil region" evidence="1">
    <location>
        <begin position="294"/>
        <end position="328"/>
    </location>
</feature>
<evidence type="ECO:0000313" key="4">
    <source>
        <dbReference type="Proteomes" id="UP000663834"/>
    </source>
</evidence>
<feature type="compositionally biased region" description="Basic and acidic residues" evidence="2">
    <location>
        <begin position="486"/>
        <end position="501"/>
    </location>
</feature>
<reference evidence="3" key="1">
    <citation type="submission" date="2021-02" db="EMBL/GenBank/DDBJ databases">
        <authorList>
            <person name="Nowell W R."/>
        </authorList>
    </citation>
    <scope>NUCLEOTIDE SEQUENCE</scope>
</reference>
<sequence>MQRYESKGSITSVTSLSRGGEKKIPPTHMIVQRDNDNQLVLLPLTHLVNGSVTRIKVNSTVTFKSDLTNREQERGRVIILGSKEVCMEQLQVFEMVADIGSQNIIDNDNGKVNKNQEHEKTRKVIVLNEISFWYLEKQFATSFDGYKHVSSGLVAKPSTSSIKQVTNIVKEKHNIKSKYLSLDDDMNGLSSNEDEEVCVSSNDSSTNNILSNELVSNSATVVPKTKITNSSTNDVHIDYQDEPTRSTKSKIIISSQSRNNKNSSESNTTTLDSSSFEQEEQVQDMNDADIVCRYEFLSKKCNKLSKENAELQLECDRLTTENQVLKRTTMPIPDAAGRQWIINMGQFFSRKVPGSNIAKYATALGIDDPRDQIACIEDTTSNTTRQVIRLLYSSDKLLTMSGTEVPQSRRSAIRVAFAESQKGPISKHKFNEAINGVFRSKKNEFKNQQSGNSNKSNKKSVCLNTGEKTSKQVLNKNQQLQSGDPTSDKENTNVRNNHEDN</sequence>
<evidence type="ECO:0000256" key="2">
    <source>
        <dbReference type="SAM" id="MobiDB-lite"/>
    </source>
</evidence>
<feature type="region of interest" description="Disordered" evidence="2">
    <location>
        <begin position="445"/>
        <end position="501"/>
    </location>
</feature>
<dbReference type="OrthoDB" id="10033061at2759"/>
<name>A0A816BGF4_9BILA</name>
<feature type="compositionally biased region" description="Low complexity" evidence="2">
    <location>
        <begin position="249"/>
        <end position="270"/>
    </location>
</feature>